<dbReference type="Proteomes" id="UP001152795">
    <property type="component" value="Unassembled WGS sequence"/>
</dbReference>
<evidence type="ECO:0000313" key="1">
    <source>
        <dbReference type="EMBL" id="CAB3999398.1"/>
    </source>
</evidence>
<reference evidence="1" key="1">
    <citation type="submission" date="2020-04" db="EMBL/GenBank/DDBJ databases">
        <authorList>
            <person name="Alioto T."/>
            <person name="Alioto T."/>
            <person name="Gomez Garrido J."/>
        </authorList>
    </citation>
    <scope>NUCLEOTIDE SEQUENCE</scope>
    <source>
        <strain evidence="1">A484AB</strain>
    </source>
</reference>
<organism evidence="1 2">
    <name type="scientific">Paramuricea clavata</name>
    <name type="common">Red gorgonian</name>
    <name type="synonym">Violescent sea-whip</name>
    <dbReference type="NCBI Taxonomy" id="317549"/>
    <lineage>
        <taxon>Eukaryota</taxon>
        <taxon>Metazoa</taxon>
        <taxon>Cnidaria</taxon>
        <taxon>Anthozoa</taxon>
        <taxon>Octocorallia</taxon>
        <taxon>Malacalcyonacea</taxon>
        <taxon>Plexauridae</taxon>
        <taxon>Paramuricea</taxon>
    </lineage>
</organism>
<dbReference type="AlphaFoldDB" id="A0A6S7I3Z0"/>
<name>A0A6S7I3Z0_PARCT</name>
<keyword evidence="2" id="KW-1185">Reference proteome</keyword>
<comment type="caution">
    <text evidence="1">The sequence shown here is derived from an EMBL/GenBank/DDBJ whole genome shotgun (WGS) entry which is preliminary data.</text>
</comment>
<evidence type="ECO:0000313" key="2">
    <source>
        <dbReference type="Proteomes" id="UP001152795"/>
    </source>
</evidence>
<gene>
    <name evidence="1" type="ORF">PACLA_8A045852</name>
</gene>
<accession>A0A6S7I3Z0</accession>
<dbReference type="EMBL" id="CACRXK020003577">
    <property type="protein sequence ID" value="CAB3999398.1"/>
    <property type="molecule type" value="Genomic_DNA"/>
</dbReference>
<sequence length="112" mass="12535">MSWSLEHWKNTCENLESKVQQLHDEMEQVLQKKGVTPGEEGARGAEIESSEGIAEGDPLAMAMYALAVTPLIRKLRSHEPTLKQVWFADDSSGGGKIISLRRWWQCLLSVSP</sequence>
<protein>
    <submittedName>
        <fullName evidence="1">Uncharacterized protein</fullName>
    </submittedName>
</protein>
<proteinExistence type="predicted"/>